<dbReference type="AlphaFoldDB" id="A0A3L6L9X8"/>
<dbReference type="PANTHER" id="PTHR24171">
    <property type="entry name" value="ANKYRIN REPEAT DOMAIN-CONTAINING PROTEIN 39-RELATED"/>
    <property type="match status" value="1"/>
</dbReference>
<evidence type="ECO:0000256" key="2">
    <source>
        <dbReference type="ARBA" id="ARBA00023043"/>
    </source>
</evidence>
<keyword evidence="2 3" id="KW-0040">ANK repeat</keyword>
<evidence type="ECO:0000256" key="1">
    <source>
        <dbReference type="ARBA" id="ARBA00022737"/>
    </source>
</evidence>
<keyword evidence="1" id="KW-0677">Repeat</keyword>
<proteinExistence type="predicted"/>
<comment type="caution">
    <text evidence="4">The sequence shown here is derived from an EMBL/GenBank/DDBJ whole genome shotgun (WGS) entry which is preliminary data.</text>
</comment>
<dbReference type="GO" id="GO:0004842">
    <property type="term" value="F:ubiquitin-protein transferase activity"/>
    <property type="evidence" value="ECO:0007669"/>
    <property type="project" value="TreeGrafter"/>
</dbReference>
<dbReference type="SMART" id="SM00248">
    <property type="entry name" value="ANK"/>
    <property type="match status" value="5"/>
</dbReference>
<evidence type="ECO:0000313" key="4">
    <source>
        <dbReference type="EMBL" id="RHW72886.1"/>
    </source>
</evidence>
<dbReference type="PANTHER" id="PTHR24171:SF8">
    <property type="entry name" value="BRCA1-ASSOCIATED RING DOMAIN PROTEIN 1"/>
    <property type="match status" value="1"/>
</dbReference>
<dbReference type="EMBL" id="QSBY01000004">
    <property type="protein sequence ID" value="RHW72886.1"/>
    <property type="molecule type" value="Genomic_DNA"/>
</dbReference>
<evidence type="ECO:0000256" key="3">
    <source>
        <dbReference type="PROSITE-ProRule" id="PRU00023"/>
    </source>
</evidence>
<dbReference type="PROSITE" id="PS50088">
    <property type="entry name" value="ANK_REPEAT"/>
    <property type="match status" value="3"/>
</dbReference>
<feature type="repeat" description="ANK" evidence="3">
    <location>
        <begin position="100"/>
        <end position="132"/>
    </location>
</feature>
<dbReference type="Proteomes" id="UP000266743">
    <property type="component" value="Chromosome 4"/>
</dbReference>
<organism evidence="4 5">
    <name type="scientific">Trypanosoma brucei equiperdum</name>
    <dbReference type="NCBI Taxonomy" id="630700"/>
    <lineage>
        <taxon>Eukaryota</taxon>
        <taxon>Discoba</taxon>
        <taxon>Euglenozoa</taxon>
        <taxon>Kinetoplastea</taxon>
        <taxon>Metakinetoplastina</taxon>
        <taxon>Trypanosomatida</taxon>
        <taxon>Trypanosomatidae</taxon>
        <taxon>Trypanosoma</taxon>
    </lineage>
</organism>
<gene>
    <name evidence="4" type="ORF">DPX39_040014100</name>
</gene>
<dbReference type="GO" id="GO:0085020">
    <property type="term" value="P:protein K6-linked ubiquitination"/>
    <property type="evidence" value="ECO:0007669"/>
    <property type="project" value="TreeGrafter"/>
</dbReference>
<dbReference type="Gene3D" id="1.25.40.20">
    <property type="entry name" value="Ankyrin repeat-containing domain"/>
    <property type="match status" value="1"/>
</dbReference>
<evidence type="ECO:0000313" key="5">
    <source>
        <dbReference type="Proteomes" id="UP000266743"/>
    </source>
</evidence>
<dbReference type="InterPro" id="IPR036770">
    <property type="entry name" value="Ankyrin_rpt-contain_sf"/>
</dbReference>
<reference evidence="4 5" key="1">
    <citation type="submission" date="2018-09" db="EMBL/GenBank/DDBJ databases">
        <title>whole genome sequence of T. equiperdum IVM-t1 strain.</title>
        <authorList>
            <person name="Suganuma K."/>
        </authorList>
    </citation>
    <scope>NUCLEOTIDE SEQUENCE [LARGE SCALE GENOMIC DNA]</scope>
    <source>
        <strain evidence="4 5">IVM-t1</strain>
    </source>
</reference>
<dbReference type="Pfam" id="PF12796">
    <property type="entry name" value="Ank_2"/>
    <property type="match status" value="2"/>
</dbReference>
<feature type="repeat" description="ANK" evidence="3">
    <location>
        <begin position="31"/>
        <end position="65"/>
    </location>
</feature>
<name>A0A3L6L9X8_9TRYP</name>
<protein>
    <submittedName>
        <fullName evidence="4">Ankyrin</fullName>
    </submittedName>
</protein>
<accession>A0A3L6L9X8</accession>
<feature type="repeat" description="ANK" evidence="3">
    <location>
        <begin position="66"/>
        <end position="98"/>
    </location>
</feature>
<sequence length="339" mass="36686">MEGAFDAIDRQDHGTLRRTLSCGNVNTTNSDGYTPLYYACMKKGVGVSTVKEILQLGAQTDLKGSDLETPLYIACFNGKRDVAQQLLERGANPNVVNGGGGETVLHLASRIGDSALIEIILAKGGDINARNSRKETPLFVAAKAGFHEVVYRLLRADAKTEVCDIDGKSPLYIASERNMKHVVILLKSEAKDLNIAKAAADDILRSIPAPLKTTEEIRDEAALEGSGVWKIKHEVMAKEVKKEMKPLDIIEIVVPHPRGDVRDLLGGAGSRGPCLSLEEVGYDAPPVVPPSLRNLPPVKPQRIGGTMMRIGTSIDTMGVEPVRIDTVPGDTMEFSLRRD</sequence>
<dbReference type="InterPro" id="IPR002110">
    <property type="entry name" value="Ankyrin_rpt"/>
</dbReference>
<dbReference type="PROSITE" id="PS50297">
    <property type="entry name" value="ANK_REP_REGION"/>
    <property type="match status" value="2"/>
</dbReference>
<dbReference type="SUPFAM" id="SSF48403">
    <property type="entry name" value="Ankyrin repeat"/>
    <property type="match status" value="1"/>
</dbReference>